<evidence type="ECO:0000259" key="2">
    <source>
        <dbReference type="Pfam" id="PF19995"/>
    </source>
</evidence>
<keyword evidence="4" id="KW-1185">Reference proteome</keyword>
<dbReference type="Proteomes" id="UP000667802">
    <property type="component" value="Unassembled WGS sequence"/>
</dbReference>
<dbReference type="Gene3D" id="3.40.50.1460">
    <property type="match status" value="1"/>
</dbReference>
<evidence type="ECO:0000313" key="3">
    <source>
        <dbReference type="EMBL" id="MDR9894026.1"/>
    </source>
</evidence>
<accession>A0AAP5I3C1</accession>
<comment type="caution">
    <text evidence="3">The sequence shown here is derived from an EMBL/GenBank/DDBJ whole genome shotgun (WGS) entry which is preliminary data.</text>
</comment>
<dbReference type="GO" id="GO:0004197">
    <property type="term" value="F:cysteine-type endopeptidase activity"/>
    <property type="evidence" value="ECO:0007669"/>
    <property type="project" value="InterPro"/>
</dbReference>
<name>A0AAP5I3C1_9CYAN</name>
<dbReference type="GO" id="GO:0006508">
    <property type="term" value="P:proteolysis"/>
    <property type="evidence" value="ECO:0007669"/>
    <property type="project" value="InterPro"/>
</dbReference>
<feature type="domain" description="Inactive STAND" evidence="2">
    <location>
        <begin position="268"/>
        <end position="415"/>
    </location>
</feature>
<dbReference type="RefSeq" id="WP_208345270.1">
    <property type="nucleotide sequence ID" value="NZ_CAWQFN010000625.1"/>
</dbReference>
<dbReference type="InterPro" id="IPR011600">
    <property type="entry name" value="Pept_C14_caspase"/>
</dbReference>
<dbReference type="Pfam" id="PF19995">
    <property type="entry name" value="iSTAND"/>
    <property type="match status" value="1"/>
</dbReference>
<dbReference type="AlphaFoldDB" id="A0AAP5I3C1"/>
<dbReference type="InterPro" id="IPR029030">
    <property type="entry name" value="Caspase-like_dom_sf"/>
</dbReference>
<feature type="domain" description="Peptidase C14 caspase" evidence="1">
    <location>
        <begin position="28"/>
        <end position="253"/>
    </location>
</feature>
<dbReference type="EMBL" id="JAALHA020000001">
    <property type="protein sequence ID" value="MDR9894026.1"/>
    <property type="molecule type" value="Genomic_DNA"/>
</dbReference>
<evidence type="ECO:0000259" key="1">
    <source>
        <dbReference type="Pfam" id="PF00656"/>
    </source>
</evidence>
<gene>
    <name evidence="3" type="ORF">G7B40_005495</name>
</gene>
<protein>
    <submittedName>
        <fullName evidence="3">Caspase family protein</fullName>
    </submittedName>
</protein>
<dbReference type="SUPFAM" id="SSF52129">
    <property type="entry name" value="Caspase-like"/>
    <property type="match status" value="1"/>
</dbReference>
<evidence type="ECO:0000313" key="4">
    <source>
        <dbReference type="Proteomes" id="UP000667802"/>
    </source>
</evidence>
<organism evidence="3 4">
    <name type="scientific">Aetokthonos hydrillicola Thurmond2011</name>
    <dbReference type="NCBI Taxonomy" id="2712845"/>
    <lineage>
        <taxon>Bacteria</taxon>
        <taxon>Bacillati</taxon>
        <taxon>Cyanobacteriota</taxon>
        <taxon>Cyanophyceae</taxon>
        <taxon>Nostocales</taxon>
        <taxon>Hapalosiphonaceae</taxon>
        <taxon>Aetokthonos</taxon>
    </lineage>
</organism>
<reference evidence="4" key="1">
    <citation type="journal article" date="2021" name="Science">
        <title>Hunting the eagle killer: A cyanobacterial neurotoxin causes vacuolar myelinopathy.</title>
        <authorList>
            <person name="Breinlinger S."/>
            <person name="Phillips T.J."/>
            <person name="Haram B.N."/>
            <person name="Mares J."/>
            <person name="Martinez Yerena J.A."/>
            <person name="Hrouzek P."/>
            <person name="Sobotka R."/>
            <person name="Henderson W.M."/>
            <person name="Schmieder P."/>
            <person name="Williams S.M."/>
            <person name="Lauderdale J.D."/>
            <person name="Wilde H.D."/>
            <person name="Gerrin W."/>
            <person name="Kust A."/>
            <person name="Washington J.W."/>
            <person name="Wagner C."/>
            <person name="Geier B."/>
            <person name="Liebeke M."/>
            <person name="Enke H."/>
            <person name="Niedermeyer T.H.J."/>
            <person name="Wilde S.B."/>
        </authorList>
    </citation>
    <scope>NUCLEOTIDE SEQUENCE [LARGE SCALE GENOMIC DNA]</scope>
    <source>
        <strain evidence="4">Thurmond2011</strain>
    </source>
</reference>
<sequence>MNVSSTKKQRKYLIAIGSPSCAAMKYPELDYVETDIQRVEKLLTSKKQGYERVLADTIYIGATSNIIKTALTTWFASSDRCTSDCVIVYYAGHAGEEMEHNSHYLYTIESNPSNLPNTVIKTSDLADLLVSGNHNSPQNILLILDVCYAGKGAANVLASSLTQKSSASEDVIFCVIASANSSSVAGDGHFVNAFEEVIQDSDWMSQQREFLNPGDLVDHINKFLVKKCGQKAEFSLLRQSTKLTFFRNPCYSSTTQRKSREQIIADSLLSLDYCKQERVFIDAMIDTEQREKAFLVQTDEEEIQSWLVRRLAKRVWGFHNAKKYEIRVHRHRMRINFNYFLEEFQQDIGIGNRITLETVIQCLAEVCEQKSVIIAIYGLSRLDQEKVLQFHTFWSGLVKQVHSRNLSDLRLVLLLAEENNNDVLRRLYPFFSNTPFIYEPIHLTPLESILRNDLKKWRLQQQDVYDSLNFSNLEIESIAEEDVLNWSETPLEMLENICCKLFKIDQGIAAIEPYWKLAG</sequence>
<proteinExistence type="predicted"/>
<dbReference type="InterPro" id="IPR045475">
    <property type="entry name" value="iSTAND"/>
</dbReference>
<dbReference type="Pfam" id="PF00656">
    <property type="entry name" value="Peptidase_C14"/>
    <property type="match status" value="1"/>
</dbReference>